<dbReference type="EMBL" id="QNRK01000022">
    <property type="protein sequence ID" value="RBP09204.1"/>
    <property type="molecule type" value="Genomic_DNA"/>
</dbReference>
<protein>
    <submittedName>
        <fullName evidence="2">Uncharacterized protein</fullName>
    </submittedName>
</protein>
<dbReference type="AlphaFoldDB" id="A0A366F3N1"/>
<reference evidence="2 3" key="1">
    <citation type="submission" date="2018-06" db="EMBL/GenBank/DDBJ databases">
        <title>Genomic Encyclopedia of Type Strains, Phase IV (KMG-IV): sequencing the most valuable type-strain genomes for metagenomic binning, comparative biology and taxonomic classification.</title>
        <authorList>
            <person name="Goeker M."/>
        </authorList>
    </citation>
    <scope>NUCLEOTIDE SEQUENCE [LARGE SCALE GENOMIC DNA]</scope>
    <source>
        <strain evidence="2 3">DSM 24875</strain>
    </source>
</reference>
<gene>
    <name evidence="2" type="ORF">DFR50_12241</name>
</gene>
<proteinExistence type="predicted"/>
<evidence type="ECO:0000256" key="1">
    <source>
        <dbReference type="SAM" id="Phobius"/>
    </source>
</evidence>
<comment type="caution">
    <text evidence="2">The sequence shown here is derived from an EMBL/GenBank/DDBJ whole genome shotgun (WGS) entry which is preliminary data.</text>
</comment>
<evidence type="ECO:0000313" key="2">
    <source>
        <dbReference type="EMBL" id="RBP09204.1"/>
    </source>
</evidence>
<organism evidence="2 3">
    <name type="scientific">Roseiarcus fermentans</name>
    <dbReference type="NCBI Taxonomy" id="1473586"/>
    <lineage>
        <taxon>Bacteria</taxon>
        <taxon>Pseudomonadati</taxon>
        <taxon>Pseudomonadota</taxon>
        <taxon>Alphaproteobacteria</taxon>
        <taxon>Hyphomicrobiales</taxon>
        <taxon>Roseiarcaceae</taxon>
        <taxon>Roseiarcus</taxon>
    </lineage>
</organism>
<accession>A0A366F3N1</accession>
<feature type="transmembrane region" description="Helical" evidence="1">
    <location>
        <begin position="86"/>
        <end position="108"/>
    </location>
</feature>
<evidence type="ECO:0000313" key="3">
    <source>
        <dbReference type="Proteomes" id="UP000253529"/>
    </source>
</evidence>
<feature type="transmembrane region" description="Helical" evidence="1">
    <location>
        <begin position="59"/>
        <end position="80"/>
    </location>
</feature>
<keyword evidence="3" id="KW-1185">Reference proteome</keyword>
<feature type="transmembrane region" description="Helical" evidence="1">
    <location>
        <begin position="35"/>
        <end position="52"/>
    </location>
</feature>
<dbReference type="Proteomes" id="UP000253529">
    <property type="component" value="Unassembled WGS sequence"/>
</dbReference>
<name>A0A366F3N1_9HYPH</name>
<sequence>MVLSCEGCAYRAQDARSEWRSVLSTGGGAVGLGRLGRAALFAVVATVGLSLLGGDWHRIWPVVVAIAALIAIDVLSGLAAAAAGLILVWGCLVATGVAPGPGAVAATASRLTEALMSRDAMPGKPTEPTSGTIEERLAKLNDLCGKSLLTAQECAAARARIVDSIARPATVGDVRP</sequence>
<keyword evidence="1" id="KW-1133">Transmembrane helix</keyword>
<keyword evidence="1" id="KW-0812">Transmembrane</keyword>
<keyword evidence="1" id="KW-0472">Membrane</keyword>